<keyword evidence="2" id="KW-1133">Transmembrane helix</keyword>
<dbReference type="PROSITE" id="PS00194">
    <property type="entry name" value="THIOREDOXIN_1"/>
    <property type="match status" value="1"/>
</dbReference>
<dbReference type="Proteomes" id="UP001234916">
    <property type="component" value="Chromosome"/>
</dbReference>
<dbReference type="InterPro" id="IPR000866">
    <property type="entry name" value="AhpC/TSA"/>
</dbReference>
<keyword evidence="2" id="KW-0812">Transmembrane</keyword>
<proteinExistence type="predicted"/>
<dbReference type="PROSITE" id="PS51352">
    <property type="entry name" value="THIOREDOXIN_2"/>
    <property type="match status" value="1"/>
</dbReference>
<feature type="transmembrane region" description="Helical" evidence="2">
    <location>
        <begin position="6"/>
        <end position="24"/>
    </location>
</feature>
<evidence type="ECO:0000256" key="2">
    <source>
        <dbReference type="SAM" id="Phobius"/>
    </source>
</evidence>
<sequence length="169" mass="18390">MLEALYIIAFVVAGTTLIAIVQLWQARGLPEGPAPALAGAGLDGRPASLARALAENGGKPVLIAFWATWCEACKFEDGSLEALARDWPTLTVAIQSGEPDTVARHLKDRGRDFPAIADIDGRIAEAWKIRGVPTHFIVDPQGNVRFRIVGFATEWGLRARLWWAGRFSD</sequence>
<dbReference type="InterPro" id="IPR050553">
    <property type="entry name" value="Thioredoxin_ResA/DsbE_sf"/>
</dbReference>
<accession>A0AA49FJR3</accession>
<protein>
    <submittedName>
        <fullName evidence="4">Protein disulfide oxidoreductase</fullName>
    </submittedName>
</protein>
<dbReference type="InterPro" id="IPR013766">
    <property type="entry name" value="Thioredoxin_domain"/>
</dbReference>
<gene>
    <name evidence="4" type="ORF">OHM77_09705</name>
</gene>
<dbReference type="GO" id="GO:0015036">
    <property type="term" value="F:disulfide oxidoreductase activity"/>
    <property type="evidence" value="ECO:0007669"/>
    <property type="project" value="UniProtKB-ARBA"/>
</dbReference>
<dbReference type="InterPro" id="IPR036249">
    <property type="entry name" value="Thioredoxin-like_sf"/>
</dbReference>
<dbReference type="SUPFAM" id="SSF52833">
    <property type="entry name" value="Thioredoxin-like"/>
    <property type="match status" value="1"/>
</dbReference>
<evidence type="ECO:0000256" key="1">
    <source>
        <dbReference type="ARBA" id="ARBA00023284"/>
    </source>
</evidence>
<evidence type="ECO:0000313" key="4">
    <source>
        <dbReference type="EMBL" id="WIM04969.1"/>
    </source>
</evidence>
<dbReference type="Gene3D" id="3.40.30.10">
    <property type="entry name" value="Glutaredoxin"/>
    <property type="match status" value="1"/>
</dbReference>
<dbReference type="Pfam" id="PF00578">
    <property type="entry name" value="AhpC-TSA"/>
    <property type="match status" value="1"/>
</dbReference>
<reference evidence="4" key="1">
    <citation type="journal article" date="2023" name="Nat. Microbiol.">
        <title>Enrichment and characterization of a nitric oxide-reducing microbial community in a continuous bioreactor.</title>
        <authorList>
            <person name="Garrido-Amador P."/>
            <person name="Stortenbeker N."/>
            <person name="Wessels H.J.C.T."/>
            <person name="Speth D.R."/>
            <person name="Garcia-Heredia I."/>
            <person name="Kartal B."/>
        </authorList>
    </citation>
    <scope>NUCLEOTIDE SEQUENCE</scope>
    <source>
        <strain evidence="4">MAG1</strain>
    </source>
</reference>
<dbReference type="GO" id="GO:0016209">
    <property type="term" value="F:antioxidant activity"/>
    <property type="evidence" value="ECO:0007669"/>
    <property type="project" value="InterPro"/>
</dbReference>
<dbReference type="InterPro" id="IPR017937">
    <property type="entry name" value="Thioredoxin_CS"/>
</dbReference>
<keyword evidence="2" id="KW-0472">Membrane</keyword>
<organism evidence="4">
    <name type="scientific">Candidatus Nitricoxidivorans perseverans</name>
    <dbReference type="NCBI Taxonomy" id="2975601"/>
    <lineage>
        <taxon>Bacteria</taxon>
        <taxon>Pseudomonadati</taxon>
        <taxon>Pseudomonadota</taxon>
        <taxon>Betaproteobacteria</taxon>
        <taxon>Nitrosomonadales</taxon>
        <taxon>Sterolibacteriaceae</taxon>
        <taxon>Candidatus Nitricoxidivorans</taxon>
    </lineage>
</organism>
<dbReference type="EMBL" id="CP107246">
    <property type="protein sequence ID" value="WIM04969.1"/>
    <property type="molecule type" value="Genomic_DNA"/>
</dbReference>
<dbReference type="KEGG" id="npv:OHM77_09705"/>
<keyword evidence="1" id="KW-0676">Redox-active center</keyword>
<dbReference type="CDD" id="cd03011">
    <property type="entry name" value="TlpA_like_ScsD_MtbDsbE"/>
    <property type="match status" value="1"/>
</dbReference>
<name>A0AA49FJR3_9PROT</name>
<dbReference type="PANTHER" id="PTHR42852:SF17">
    <property type="entry name" value="THIOREDOXIN-LIKE PROTEIN HI_1115"/>
    <property type="match status" value="1"/>
</dbReference>
<dbReference type="AlphaFoldDB" id="A0AA49FJR3"/>
<feature type="domain" description="Thioredoxin" evidence="3">
    <location>
        <begin position="28"/>
        <end position="166"/>
    </location>
</feature>
<evidence type="ECO:0000259" key="3">
    <source>
        <dbReference type="PROSITE" id="PS51352"/>
    </source>
</evidence>
<dbReference type="PANTHER" id="PTHR42852">
    <property type="entry name" value="THIOL:DISULFIDE INTERCHANGE PROTEIN DSBE"/>
    <property type="match status" value="1"/>
</dbReference>